<dbReference type="AlphaFoldDB" id="A0A6J4L006"/>
<gene>
    <name evidence="1" type="ORF">AVDCRST_MAG29-468</name>
</gene>
<sequence>MQLCHGIVDAGLDLLTGGRCAGCSRPGRAVCVACADVLAGLRPRPGRPSPPPEALVLPTVLPLVCAGAYDGLVRDLVVAHKERRRLALATPLGHLLATAVESAVDGSRGVLLVPVPSTPHAVRARGHDPLLRITRVAAGRLRRRGIDCAVGPVLVHRRKVADQAGLSASERLANLDGAFQARIMGSAHRSIVVVDDVVTTGASLAAAVSALRAAGKEPSAAATIAATARRNAAAC</sequence>
<dbReference type="InterPro" id="IPR051910">
    <property type="entry name" value="ComF/GntX_DNA_util-trans"/>
</dbReference>
<dbReference type="InterPro" id="IPR029057">
    <property type="entry name" value="PRTase-like"/>
</dbReference>
<dbReference type="PANTHER" id="PTHR47505">
    <property type="entry name" value="DNA UTILIZATION PROTEIN YHGH"/>
    <property type="match status" value="1"/>
</dbReference>
<dbReference type="PANTHER" id="PTHR47505:SF1">
    <property type="entry name" value="DNA UTILIZATION PROTEIN YHGH"/>
    <property type="match status" value="1"/>
</dbReference>
<evidence type="ECO:0000313" key="1">
    <source>
        <dbReference type="EMBL" id="CAA9320102.1"/>
    </source>
</evidence>
<dbReference type="GO" id="GO:0016757">
    <property type="term" value="F:glycosyltransferase activity"/>
    <property type="evidence" value="ECO:0007669"/>
    <property type="project" value="UniProtKB-KW"/>
</dbReference>
<reference evidence="1" key="1">
    <citation type="submission" date="2020-02" db="EMBL/GenBank/DDBJ databases">
        <authorList>
            <person name="Meier V. D."/>
        </authorList>
    </citation>
    <scope>NUCLEOTIDE SEQUENCE</scope>
    <source>
        <strain evidence="1">AVDCRST_MAG29</strain>
    </source>
</reference>
<dbReference type="Gene3D" id="3.40.50.2020">
    <property type="match status" value="1"/>
</dbReference>
<keyword evidence="1" id="KW-0328">Glycosyltransferase</keyword>
<organism evidence="1">
    <name type="scientific">uncultured Nocardioidaceae bacterium</name>
    <dbReference type="NCBI Taxonomy" id="253824"/>
    <lineage>
        <taxon>Bacteria</taxon>
        <taxon>Bacillati</taxon>
        <taxon>Actinomycetota</taxon>
        <taxon>Actinomycetes</taxon>
        <taxon>Propionibacteriales</taxon>
        <taxon>Nocardioidaceae</taxon>
        <taxon>environmental samples</taxon>
    </lineage>
</organism>
<name>A0A6J4L006_9ACTN</name>
<dbReference type="EMBL" id="CADCUG010000028">
    <property type="protein sequence ID" value="CAA9320102.1"/>
    <property type="molecule type" value="Genomic_DNA"/>
</dbReference>
<protein>
    <submittedName>
        <fullName evidence="1">Competence protein F homolog, phosphoribosyltransferase domain protein YhgH required for utilization of DNA as sole source of carbon and energy</fullName>
    </submittedName>
</protein>
<accession>A0A6J4L006</accession>
<proteinExistence type="predicted"/>
<keyword evidence="1" id="KW-0808">Transferase</keyword>
<dbReference type="SUPFAM" id="SSF53271">
    <property type="entry name" value="PRTase-like"/>
    <property type="match status" value="1"/>
</dbReference>